<dbReference type="AlphaFoldDB" id="A0A9N7UKE0"/>
<accession>A0A9N7UKE0</accession>
<evidence type="ECO:0000313" key="2">
    <source>
        <dbReference type="Proteomes" id="UP001153269"/>
    </source>
</evidence>
<dbReference type="Proteomes" id="UP001153269">
    <property type="component" value="Unassembled WGS sequence"/>
</dbReference>
<protein>
    <submittedName>
        <fullName evidence="1">Uncharacterized protein</fullName>
    </submittedName>
</protein>
<evidence type="ECO:0000313" key="1">
    <source>
        <dbReference type="EMBL" id="CAB1431879.1"/>
    </source>
</evidence>
<name>A0A9N7UKE0_PLEPL</name>
<keyword evidence="2" id="KW-1185">Reference proteome</keyword>
<dbReference type="EMBL" id="CADEAL010001381">
    <property type="protein sequence ID" value="CAB1431879.1"/>
    <property type="molecule type" value="Genomic_DNA"/>
</dbReference>
<organism evidence="1 2">
    <name type="scientific">Pleuronectes platessa</name>
    <name type="common">European plaice</name>
    <dbReference type="NCBI Taxonomy" id="8262"/>
    <lineage>
        <taxon>Eukaryota</taxon>
        <taxon>Metazoa</taxon>
        <taxon>Chordata</taxon>
        <taxon>Craniata</taxon>
        <taxon>Vertebrata</taxon>
        <taxon>Euteleostomi</taxon>
        <taxon>Actinopterygii</taxon>
        <taxon>Neopterygii</taxon>
        <taxon>Teleostei</taxon>
        <taxon>Neoteleostei</taxon>
        <taxon>Acanthomorphata</taxon>
        <taxon>Carangaria</taxon>
        <taxon>Pleuronectiformes</taxon>
        <taxon>Pleuronectoidei</taxon>
        <taxon>Pleuronectidae</taxon>
        <taxon>Pleuronectes</taxon>
    </lineage>
</organism>
<gene>
    <name evidence="1" type="ORF">PLEPLA_LOCUS19936</name>
</gene>
<proteinExistence type="predicted"/>
<reference evidence="1" key="1">
    <citation type="submission" date="2020-03" db="EMBL/GenBank/DDBJ databases">
        <authorList>
            <person name="Weist P."/>
        </authorList>
    </citation>
    <scope>NUCLEOTIDE SEQUENCE</scope>
</reference>
<sequence length="338" mass="36516">MPSARREVEPRGVRVRGAWWTDHCVISRPERLASEASHKTCQLLSAHSNYAVKSEGSTHSDLTGGFSELQSSPVKPSWRFDGFKPFFPLHAPEQTQTSKPRGASSPPSVLEVLRLQVHRRQTPGPGDSDLSEENVVVWMKPEQTLDPGGDGFILVVVLTSTVGLHRRCVNSNSDRSSCLGAAALMSHNKNRPVLLHRASETKDLSVFCTAGAGRSVPWPGLQSLSAASKQRENPRCFLVTSSRASGDGSEDLLDDRGTRGTLTIPGVKTPNRTPLDLSAAVWTPDATDEPLKQLKTAEETCRAPSDPLLGPGSGFHRGTFLVQLDAGWPGAHLLLIQG</sequence>
<comment type="caution">
    <text evidence="1">The sequence shown here is derived from an EMBL/GenBank/DDBJ whole genome shotgun (WGS) entry which is preliminary data.</text>
</comment>